<evidence type="ECO:0000256" key="1">
    <source>
        <dbReference type="SAM" id="MobiDB-lite"/>
    </source>
</evidence>
<evidence type="ECO:0000313" key="4">
    <source>
        <dbReference type="Proteomes" id="UP000033483"/>
    </source>
</evidence>
<dbReference type="Pfam" id="PF00753">
    <property type="entry name" value="Lactamase_B"/>
    <property type="match status" value="1"/>
</dbReference>
<keyword evidence="4" id="KW-1185">Reference proteome</keyword>
<feature type="domain" description="Metallo-beta-lactamase" evidence="2">
    <location>
        <begin position="63"/>
        <end position="162"/>
    </location>
</feature>
<proteinExistence type="predicted"/>
<organism evidence="3 4">
    <name type="scientific">Thielaviopsis punctulata</name>
    <dbReference type="NCBI Taxonomy" id="72032"/>
    <lineage>
        <taxon>Eukaryota</taxon>
        <taxon>Fungi</taxon>
        <taxon>Dikarya</taxon>
        <taxon>Ascomycota</taxon>
        <taxon>Pezizomycotina</taxon>
        <taxon>Sordariomycetes</taxon>
        <taxon>Hypocreomycetidae</taxon>
        <taxon>Microascales</taxon>
        <taxon>Ceratocystidaceae</taxon>
        <taxon>Thielaviopsis</taxon>
    </lineage>
</organism>
<protein>
    <recommendedName>
        <fullName evidence="2">Metallo-beta-lactamase domain-containing protein</fullName>
    </recommendedName>
</protein>
<dbReference type="InterPro" id="IPR036866">
    <property type="entry name" value="RibonucZ/Hydroxyglut_hydro"/>
</dbReference>
<reference evidence="3 4" key="1">
    <citation type="submission" date="2015-03" db="EMBL/GenBank/DDBJ databases">
        <authorList>
            <person name="Radwan O."/>
            <person name="Al-Naeli F.A."/>
            <person name="Rendon G.A."/>
            <person name="Fields C."/>
        </authorList>
    </citation>
    <scope>NUCLEOTIDE SEQUENCE [LARGE SCALE GENOMIC DNA]</scope>
    <source>
        <strain evidence="3">CR-DP1</strain>
    </source>
</reference>
<evidence type="ECO:0000313" key="3">
    <source>
        <dbReference type="EMBL" id="KKA29336.1"/>
    </source>
</evidence>
<evidence type="ECO:0000259" key="2">
    <source>
        <dbReference type="Pfam" id="PF00753"/>
    </source>
</evidence>
<sequence length="335" mass="37342">MAPATFATALPQSSRSEVLEWTFPKPFGQYVLSGRSRAGWHTSFLIPQLDLALDVGYVVNKMRPNQVFITHGHTDHSGCVPVFISRTRCPDIYCPAELQQAMDTFAMYSRVMNEGGNVGPCKPAGTADSNTDAATEDDDDDDDDGRGPPGPKWLNTHTSHGMKPGDVVPLRRIKADIIATAFACDHSVPCLGYVFSQVTRKLRREYAGRPGAELKALRQAGVEITERATTDIFAFCGDTTVTPLAAEPEWLRAGIPVVIVECSFLYAEHIAQARKTKHVYWGDLEPIIRKWPKTTFVLMHFSMRYSDKEIRDFFYNMDDAPANMVVWSDGCRDDD</sequence>
<accession>A0A0F4ZGU8</accession>
<dbReference type="InterPro" id="IPR001279">
    <property type="entry name" value="Metallo-B-lactamas"/>
</dbReference>
<dbReference type="OrthoDB" id="527344at2759"/>
<feature type="region of interest" description="Disordered" evidence="1">
    <location>
        <begin position="118"/>
        <end position="161"/>
    </location>
</feature>
<comment type="caution">
    <text evidence="3">The sequence shown here is derived from an EMBL/GenBank/DDBJ whole genome shotgun (WGS) entry which is preliminary data.</text>
</comment>
<dbReference type="EMBL" id="LAEV01000882">
    <property type="protein sequence ID" value="KKA29336.1"/>
    <property type="molecule type" value="Genomic_DNA"/>
</dbReference>
<dbReference type="Proteomes" id="UP000033483">
    <property type="component" value="Unassembled WGS sequence"/>
</dbReference>
<dbReference type="SUPFAM" id="SSF56281">
    <property type="entry name" value="Metallo-hydrolase/oxidoreductase"/>
    <property type="match status" value="1"/>
</dbReference>
<feature type="compositionally biased region" description="Acidic residues" evidence="1">
    <location>
        <begin position="134"/>
        <end position="144"/>
    </location>
</feature>
<gene>
    <name evidence="3" type="ORF">TD95_001927</name>
</gene>
<dbReference type="Gene3D" id="3.60.15.10">
    <property type="entry name" value="Ribonuclease Z/Hydroxyacylglutathione hydrolase-like"/>
    <property type="match status" value="1"/>
</dbReference>
<dbReference type="PANTHER" id="PTHR46504:SF2">
    <property type="entry name" value="TRNASE Z TRZ1"/>
    <property type="match status" value="1"/>
</dbReference>
<dbReference type="AlphaFoldDB" id="A0A0F4ZGU8"/>
<name>A0A0F4ZGU8_9PEZI</name>
<dbReference type="PANTHER" id="PTHR46504">
    <property type="entry name" value="TRNASE Z TRZ1"/>
    <property type="match status" value="1"/>
</dbReference>